<feature type="chain" id="PRO_5030939828" evidence="2">
    <location>
        <begin position="25"/>
        <end position="461"/>
    </location>
</feature>
<feature type="signal peptide" evidence="2">
    <location>
        <begin position="1"/>
        <end position="24"/>
    </location>
</feature>
<evidence type="ECO:0000256" key="1">
    <source>
        <dbReference type="SAM" id="MobiDB-lite"/>
    </source>
</evidence>
<keyword evidence="2" id="KW-0732">Signal</keyword>
<feature type="domain" description="LysM" evidence="3">
    <location>
        <begin position="112"/>
        <end position="156"/>
    </location>
</feature>
<dbReference type="InterPro" id="IPR008258">
    <property type="entry name" value="Transglycosylase_SLT_dom_1"/>
</dbReference>
<dbReference type="InterPro" id="IPR018392">
    <property type="entry name" value="LysM"/>
</dbReference>
<feature type="compositionally biased region" description="Low complexity" evidence="1">
    <location>
        <begin position="236"/>
        <end position="245"/>
    </location>
</feature>
<keyword evidence="5" id="KW-1185">Reference proteome</keyword>
<dbReference type="SMART" id="SM00257">
    <property type="entry name" value="LysM"/>
    <property type="match status" value="3"/>
</dbReference>
<reference evidence="4 5" key="1">
    <citation type="submission" date="2020-07" db="EMBL/GenBank/DDBJ databases">
        <title>Sequencing the genomes of 1000 actinobacteria strains.</title>
        <authorList>
            <person name="Klenk H.-P."/>
        </authorList>
    </citation>
    <scope>NUCLEOTIDE SEQUENCE [LARGE SCALE GENOMIC DNA]</scope>
    <source>
        <strain evidence="4 5">DSM 26341</strain>
    </source>
</reference>
<gene>
    <name evidence="4" type="ORF">BJY26_003314</name>
</gene>
<proteinExistence type="predicted"/>
<feature type="domain" description="LysM" evidence="3">
    <location>
        <begin position="250"/>
        <end position="294"/>
    </location>
</feature>
<dbReference type="InterPro" id="IPR023346">
    <property type="entry name" value="Lysozyme-like_dom_sf"/>
</dbReference>
<feature type="region of interest" description="Disordered" evidence="1">
    <location>
        <begin position="215"/>
        <end position="251"/>
    </location>
</feature>
<sequence length="461" mass="48523">MNTQRDARMIRNSALRRRSGGALATTPLMVAAMLSAGAGHAPPHTDKAPDTPEPAAWTAIPRAVPADDDETVQTASWSPVGAADDETPAAQPATESSPFALDDSAAVAGGGSDYTVKSGDTVWSVARKLHLPVRQILRANGLSTHTLIFPGQKLKLSGSGPRAETAGASSTTYTVEAGDSLYAIALEHHTTVAALQKANDMGDSTMIRIGETLKLSGAGSSSGSKSSDSGSDHSTSHHSTSPHSTNKAPTTYEVKSGDTLFGIALKFHTTVDALQKANGMGDSTVVRTGQTLRTSSKKLPHVAKSFSGRDYPDETHHAAQINKDALLRANLPSSEAMQRMVAEVARAYGVDPALAQAVAYQESGFHMAVVSPANAIGTMQVVPSSGRWASGLAGRKLNLLSPKDNVTAGVVILKYLTTHAKKESKAIAGYYQGYSSVTHNGMYDDTRRYVNNVQTLKKRFT</sequence>
<evidence type="ECO:0000313" key="4">
    <source>
        <dbReference type="EMBL" id="NYI69008.1"/>
    </source>
</evidence>
<dbReference type="EMBL" id="JACBZP010000001">
    <property type="protein sequence ID" value="NYI69008.1"/>
    <property type="molecule type" value="Genomic_DNA"/>
</dbReference>
<evidence type="ECO:0000313" key="5">
    <source>
        <dbReference type="Proteomes" id="UP000539111"/>
    </source>
</evidence>
<dbReference type="InterPro" id="IPR036779">
    <property type="entry name" value="LysM_dom_sf"/>
</dbReference>
<dbReference type="SUPFAM" id="SSF53955">
    <property type="entry name" value="Lysozyme-like"/>
    <property type="match status" value="1"/>
</dbReference>
<dbReference type="RefSeq" id="WP_237249205.1">
    <property type="nucleotide sequence ID" value="NZ_JAJTWV010000092.1"/>
</dbReference>
<dbReference type="Pfam" id="PF01464">
    <property type="entry name" value="SLT"/>
    <property type="match status" value="1"/>
</dbReference>
<dbReference type="PANTHER" id="PTHR33734:SF22">
    <property type="entry name" value="MEMBRANE-BOUND LYTIC MUREIN TRANSGLYCOSYLASE D"/>
    <property type="match status" value="1"/>
</dbReference>
<dbReference type="Pfam" id="PF01476">
    <property type="entry name" value="LysM"/>
    <property type="match status" value="3"/>
</dbReference>
<feature type="region of interest" description="Disordered" evidence="1">
    <location>
        <begin position="36"/>
        <end position="55"/>
    </location>
</feature>
<organism evidence="4 5">
    <name type="scientific">Spelaeicoccus albus</name>
    <dbReference type="NCBI Taxonomy" id="1280376"/>
    <lineage>
        <taxon>Bacteria</taxon>
        <taxon>Bacillati</taxon>
        <taxon>Actinomycetota</taxon>
        <taxon>Actinomycetes</taxon>
        <taxon>Micrococcales</taxon>
        <taxon>Brevibacteriaceae</taxon>
        <taxon>Spelaeicoccus</taxon>
    </lineage>
</organism>
<feature type="region of interest" description="Disordered" evidence="1">
    <location>
        <begin position="80"/>
        <end position="104"/>
    </location>
</feature>
<dbReference type="CDD" id="cd00254">
    <property type="entry name" value="LT-like"/>
    <property type="match status" value="1"/>
</dbReference>
<dbReference type="Gene3D" id="1.10.530.10">
    <property type="match status" value="1"/>
</dbReference>
<dbReference type="Proteomes" id="UP000539111">
    <property type="component" value="Unassembled WGS sequence"/>
</dbReference>
<evidence type="ECO:0000256" key="2">
    <source>
        <dbReference type="SAM" id="SignalP"/>
    </source>
</evidence>
<evidence type="ECO:0000259" key="3">
    <source>
        <dbReference type="PROSITE" id="PS51782"/>
    </source>
</evidence>
<feature type="compositionally biased region" description="Low complexity" evidence="1">
    <location>
        <begin position="215"/>
        <end position="229"/>
    </location>
</feature>
<feature type="domain" description="LysM" evidence="3">
    <location>
        <begin position="171"/>
        <end position="215"/>
    </location>
</feature>
<dbReference type="AlphaFoldDB" id="A0A7Z0D547"/>
<dbReference type="CDD" id="cd00118">
    <property type="entry name" value="LysM"/>
    <property type="match status" value="3"/>
</dbReference>
<dbReference type="PANTHER" id="PTHR33734">
    <property type="entry name" value="LYSM DOMAIN-CONTAINING GPI-ANCHORED PROTEIN 2"/>
    <property type="match status" value="1"/>
</dbReference>
<dbReference type="PROSITE" id="PS51782">
    <property type="entry name" value="LYSM"/>
    <property type="match status" value="3"/>
</dbReference>
<dbReference type="Gene3D" id="3.10.350.10">
    <property type="entry name" value="LysM domain"/>
    <property type="match status" value="3"/>
</dbReference>
<name>A0A7Z0D547_9MICO</name>
<comment type="caution">
    <text evidence="4">The sequence shown here is derived from an EMBL/GenBank/DDBJ whole genome shotgun (WGS) entry which is preliminary data.</text>
</comment>
<accession>A0A7Z0D547</accession>
<dbReference type="SUPFAM" id="SSF54106">
    <property type="entry name" value="LysM domain"/>
    <property type="match status" value="3"/>
</dbReference>
<protein>
    <submittedName>
        <fullName evidence="4">LysM repeat protein</fullName>
    </submittedName>
</protein>